<evidence type="ECO:0000313" key="5">
    <source>
        <dbReference type="Proteomes" id="UP000649955"/>
    </source>
</evidence>
<dbReference type="Pfam" id="PF18864">
    <property type="entry name" value="AbiTii"/>
    <property type="match status" value="1"/>
</dbReference>
<evidence type="ECO:0000313" key="4">
    <source>
        <dbReference type="EMBL" id="GHG41092.1"/>
    </source>
</evidence>
<feature type="compositionally biased region" description="Polar residues" evidence="1">
    <location>
        <begin position="255"/>
        <end position="276"/>
    </location>
</feature>
<accession>A0ABQ3KPF8</accession>
<evidence type="ECO:0000259" key="3">
    <source>
        <dbReference type="Pfam" id="PF18864"/>
    </source>
</evidence>
<feature type="transmembrane region" description="Helical" evidence="2">
    <location>
        <begin position="293"/>
        <end position="313"/>
    </location>
</feature>
<feature type="domain" description="AbiTii" evidence="3">
    <location>
        <begin position="4"/>
        <end position="184"/>
    </location>
</feature>
<organism evidence="4 5">
    <name type="scientific">Amycolatopsis bullii</name>
    <dbReference type="NCBI Taxonomy" id="941987"/>
    <lineage>
        <taxon>Bacteria</taxon>
        <taxon>Bacillati</taxon>
        <taxon>Actinomycetota</taxon>
        <taxon>Actinomycetes</taxon>
        <taxon>Pseudonocardiales</taxon>
        <taxon>Pseudonocardiaceae</taxon>
        <taxon>Amycolatopsis</taxon>
    </lineage>
</organism>
<comment type="caution">
    <text evidence="4">The sequence shown here is derived from an EMBL/GenBank/DDBJ whole genome shotgun (WGS) entry which is preliminary data.</text>
</comment>
<name>A0ABQ3KPF8_9PSEU</name>
<evidence type="ECO:0000256" key="2">
    <source>
        <dbReference type="SAM" id="Phobius"/>
    </source>
</evidence>
<dbReference type="InterPro" id="IPR041304">
    <property type="entry name" value="AbiTii"/>
</dbReference>
<keyword evidence="2" id="KW-0812">Transmembrane</keyword>
<dbReference type="Proteomes" id="UP000649955">
    <property type="component" value="Unassembled WGS sequence"/>
</dbReference>
<keyword evidence="2" id="KW-0472">Membrane</keyword>
<gene>
    <name evidence="4" type="ORF">GCM10017567_73200</name>
</gene>
<feature type="region of interest" description="Disordered" evidence="1">
    <location>
        <begin position="237"/>
        <end position="281"/>
    </location>
</feature>
<dbReference type="RefSeq" id="WP_191315912.1">
    <property type="nucleotide sequence ID" value="NZ_BNAW01000050.1"/>
</dbReference>
<evidence type="ECO:0000256" key="1">
    <source>
        <dbReference type="SAM" id="MobiDB-lite"/>
    </source>
</evidence>
<keyword evidence="2" id="KW-1133">Transmembrane helix</keyword>
<feature type="compositionally biased region" description="Gly residues" evidence="1">
    <location>
        <begin position="237"/>
        <end position="252"/>
    </location>
</feature>
<reference evidence="5" key="1">
    <citation type="journal article" date="2019" name="Int. J. Syst. Evol. Microbiol.">
        <title>The Global Catalogue of Microorganisms (GCM) 10K type strain sequencing project: providing services to taxonomists for standard genome sequencing and annotation.</title>
        <authorList>
            <consortium name="The Broad Institute Genomics Platform"/>
            <consortium name="The Broad Institute Genome Sequencing Center for Infectious Disease"/>
            <person name="Wu L."/>
            <person name="Ma J."/>
        </authorList>
    </citation>
    <scope>NUCLEOTIDE SEQUENCE [LARGE SCALE GENOMIC DNA]</scope>
    <source>
        <strain evidence="5">CGMCC 4.7680</strain>
    </source>
</reference>
<dbReference type="EMBL" id="BNAW01000050">
    <property type="protein sequence ID" value="GHG41092.1"/>
    <property type="molecule type" value="Genomic_DNA"/>
</dbReference>
<proteinExistence type="predicted"/>
<protein>
    <recommendedName>
        <fullName evidence="3">AbiTii domain-containing protein</fullName>
    </recommendedName>
</protein>
<keyword evidence="5" id="KW-1185">Reference proteome</keyword>
<sequence length="315" mass="33523">MAQSLLARIEAGVLNNEPLPDLLQKCILLGGKAGSEKMRDWARQELGGYPGIPAIPEYRKLHAQVKVVLTNPSGYNPQTQSFSTGQLPDRLREFLSKIGAPLEQVPLGIGIGDLDAMANSGDSEHRLVPWWSDNMLALLNEHYVNRETTTARDIYWSLSNTALKGLLVQVRTKLAELVAELDVLTPDDVLPTKAAADAVTIFILTGDRNEINNVRQDVSGGTAIASHGEGNSVAVTGDGGTATGSQTAGGDGSSVIGSQNVSGEGNTVTGRDSSGTGPEKKEGFFKRFRKRGIIVGIAGIVSAIVAVLEWAPWQR</sequence>